<dbReference type="Proteomes" id="UP000807309">
    <property type="component" value="Unassembled WGS sequence"/>
</dbReference>
<keyword evidence="4" id="KW-1185">Reference proteome</keyword>
<name>A0ABS0C1C4_9NOCA</name>
<protein>
    <submittedName>
        <fullName evidence="3">DUF1992 domain-containing protein</fullName>
    </submittedName>
</protein>
<dbReference type="RefSeq" id="WP_195031556.1">
    <property type="nucleotide sequence ID" value="NZ_JADLRE010000002.1"/>
</dbReference>
<dbReference type="EMBL" id="JADLRE010000002">
    <property type="protein sequence ID" value="MBF6224185.1"/>
    <property type="molecule type" value="Genomic_DNA"/>
</dbReference>
<gene>
    <name evidence="3" type="ORF">IU470_03500</name>
</gene>
<evidence type="ECO:0000256" key="1">
    <source>
        <dbReference type="SAM" id="MobiDB-lite"/>
    </source>
</evidence>
<feature type="domain" description="DnaJ homologue subfamily C member 28 conserved" evidence="2">
    <location>
        <begin position="14"/>
        <end position="84"/>
    </location>
</feature>
<sequence>MTERKPPKETFESWIDKQIREAAERGDFENLSGAGKPIPGAGSAYDEDWWLRGYLRREGVSGDALLPPSLVLRRDIEHLPEAVRDSTTERQVRATVSELNQRIVDWLRMPEGPYVPIAPVNADEIVAQWRDERETARPMHAHPPGETTPPSRGRSGEGTARPSRRWWRRWWGHATD</sequence>
<proteinExistence type="predicted"/>
<evidence type="ECO:0000259" key="2">
    <source>
        <dbReference type="Pfam" id="PF09350"/>
    </source>
</evidence>
<evidence type="ECO:0000313" key="3">
    <source>
        <dbReference type="EMBL" id="MBF6224185.1"/>
    </source>
</evidence>
<dbReference type="InterPro" id="IPR018961">
    <property type="entry name" value="DnaJ_homolog_subfam-C_membr-28"/>
</dbReference>
<evidence type="ECO:0000313" key="4">
    <source>
        <dbReference type="Proteomes" id="UP000807309"/>
    </source>
</evidence>
<accession>A0ABS0C1C4</accession>
<organism evidence="3 4">
    <name type="scientific">Nocardia abscessus</name>
    <dbReference type="NCBI Taxonomy" id="120957"/>
    <lineage>
        <taxon>Bacteria</taxon>
        <taxon>Bacillati</taxon>
        <taxon>Actinomycetota</taxon>
        <taxon>Actinomycetes</taxon>
        <taxon>Mycobacteriales</taxon>
        <taxon>Nocardiaceae</taxon>
        <taxon>Nocardia</taxon>
    </lineage>
</organism>
<feature type="region of interest" description="Disordered" evidence="1">
    <location>
        <begin position="135"/>
        <end position="163"/>
    </location>
</feature>
<reference evidence="3 4" key="1">
    <citation type="submission" date="2020-10" db="EMBL/GenBank/DDBJ databases">
        <title>Identification of Nocardia species via Next-generation sequencing and recognition of intraspecies genetic diversity.</title>
        <authorList>
            <person name="Li P."/>
            <person name="Li P."/>
            <person name="Lu B."/>
        </authorList>
    </citation>
    <scope>NUCLEOTIDE SEQUENCE [LARGE SCALE GENOMIC DNA]</scope>
    <source>
        <strain evidence="3 4">N-11</strain>
    </source>
</reference>
<dbReference type="Pfam" id="PF09350">
    <property type="entry name" value="DJC28_CD"/>
    <property type="match status" value="1"/>
</dbReference>
<comment type="caution">
    <text evidence="3">The sequence shown here is derived from an EMBL/GenBank/DDBJ whole genome shotgun (WGS) entry which is preliminary data.</text>
</comment>